<evidence type="ECO:0000313" key="2">
    <source>
        <dbReference type="Proteomes" id="UP000002640"/>
    </source>
</evidence>
<dbReference type="GeneID" id="20643387"/>
<dbReference type="InterPro" id="IPR016024">
    <property type="entry name" value="ARM-type_fold"/>
</dbReference>
<protein>
    <recommendedName>
        <fullName evidence="3">Armadillo repeat-containing domain-containing protein</fullName>
    </recommendedName>
</protein>
<dbReference type="InParanoid" id="G4YXQ3"/>
<keyword evidence="2" id="KW-1185">Reference proteome</keyword>
<dbReference type="AlphaFoldDB" id="G4YXQ3"/>
<accession>G4YXQ3</accession>
<organism evidence="1 2">
    <name type="scientific">Phytophthora sojae (strain P6497)</name>
    <name type="common">Soybean stem and root rot agent</name>
    <name type="synonym">Phytophthora megasperma f. sp. glycines</name>
    <dbReference type="NCBI Taxonomy" id="1094619"/>
    <lineage>
        <taxon>Eukaryota</taxon>
        <taxon>Sar</taxon>
        <taxon>Stramenopiles</taxon>
        <taxon>Oomycota</taxon>
        <taxon>Peronosporomycetes</taxon>
        <taxon>Peronosporales</taxon>
        <taxon>Peronosporaceae</taxon>
        <taxon>Phytophthora</taxon>
    </lineage>
</organism>
<proteinExistence type="predicted"/>
<dbReference type="KEGG" id="psoj:PHYSODRAFT_311467"/>
<evidence type="ECO:0000313" key="1">
    <source>
        <dbReference type="EMBL" id="EGZ24542.1"/>
    </source>
</evidence>
<dbReference type="RefSeq" id="XP_009519830.1">
    <property type="nucleotide sequence ID" value="XM_009521535.1"/>
</dbReference>
<dbReference type="SUPFAM" id="SSF48371">
    <property type="entry name" value="ARM repeat"/>
    <property type="match status" value="1"/>
</dbReference>
<dbReference type="PANTHER" id="PTHR46263:SF1">
    <property type="entry name" value="ARMADILLO REPEAT-CONTAINING PROTEIN 7"/>
    <property type="match status" value="1"/>
</dbReference>
<dbReference type="PANTHER" id="PTHR46263">
    <property type="entry name" value="ARMADILLO REPEAT-CONTAINING PROTEIN 7"/>
    <property type="match status" value="1"/>
</dbReference>
<dbReference type="Proteomes" id="UP000002640">
    <property type="component" value="Unassembled WGS sequence"/>
</dbReference>
<dbReference type="SMR" id="G4YXQ3"/>
<dbReference type="InterPro" id="IPR042462">
    <property type="entry name" value="ARMC7"/>
</dbReference>
<reference evidence="1 2" key="1">
    <citation type="journal article" date="2006" name="Science">
        <title>Phytophthora genome sequences uncover evolutionary origins and mechanisms of pathogenesis.</title>
        <authorList>
            <person name="Tyler B.M."/>
            <person name="Tripathy S."/>
            <person name="Zhang X."/>
            <person name="Dehal P."/>
            <person name="Jiang R.H."/>
            <person name="Aerts A."/>
            <person name="Arredondo F.D."/>
            <person name="Baxter L."/>
            <person name="Bensasson D."/>
            <person name="Beynon J.L."/>
            <person name="Chapman J."/>
            <person name="Damasceno C.M."/>
            <person name="Dorrance A.E."/>
            <person name="Dou D."/>
            <person name="Dickerman A.W."/>
            <person name="Dubchak I.L."/>
            <person name="Garbelotto M."/>
            <person name="Gijzen M."/>
            <person name="Gordon S.G."/>
            <person name="Govers F."/>
            <person name="Grunwald N.J."/>
            <person name="Huang W."/>
            <person name="Ivors K.L."/>
            <person name="Jones R.W."/>
            <person name="Kamoun S."/>
            <person name="Krampis K."/>
            <person name="Lamour K.H."/>
            <person name="Lee M.K."/>
            <person name="McDonald W.H."/>
            <person name="Medina M."/>
            <person name="Meijer H.J."/>
            <person name="Nordberg E.K."/>
            <person name="Maclean D.J."/>
            <person name="Ospina-Giraldo M.D."/>
            <person name="Morris P.F."/>
            <person name="Phuntumart V."/>
            <person name="Putnam N.H."/>
            <person name="Rash S."/>
            <person name="Rose J.K."/>
            <person name="Sakihama Y."/>
            <person name="Salamov A.A."/>
            <person name="Savidor A."/>
            <person name="Scheuring C.F."/>
            <person name="Smith B.M."/>
            <person name="Sobral B.W."/>
            <person name="Terry A."/>
            <person name="Torto-Alalibo T.A."/>
            <person name="Win J."/>
            <person name="Xu Z."/>
            <person name="Zhang H."/>
            <person name="Grigoriev I.V."/>
            <person name="Rokhsar D.S."/>
            <person name="Boore J.L."/>
        </authorList>
    </citation>
    <scope>NUCLEOTIDE SEQUENCE [LARGE SCALE GENOMIC DNA]</scope>
    <source>
        <strain evidence="1 2">P6497</strain>
    </source>
</reference>
<dbReference type="EMBL" id="JH159152">
    <property type="protein sequence ID" value="EGZ24542.1"/>
    <property type="molecule type" value="Genomic_DNA"/>
</dbReference>
<evidence type="ECO:0008006" key="3">
    <source>
        <dbReference type="Google" id="ProtNLM"/>
    </source>
</evidence>
<sequence length="183" mass="20510">MLYRSPGQQSAIDVLREAAVRLEYLQLLAGEFQRSPDILRKEEVVANLANFTTDPIKYGSLARLRILDLFLDILDADQEHKMVEISLGSICNCIPDPTLQQQVIDGEGIDIISPYILDFGAQRSVLTTAYFLLDSSAFADITAQRFMTKMRALQQHSIVQVANAAAAFLSRNQELHNLRSIQL</sequence>
<gene>
    <name evidence="1" type="ORF">PHYSODRAFT_311467</name>
</gene>
<name>G4YXQ3_PHYSP</name>
<dbReference type="STRING" id="1094619.G4YXQ3"/>